<dbReference type="Proteomes" id="UP000326650">
    <property type="component" value="Segment"/>
</dbReference>
<dbReference type="EMBL" id="MN270887">
    <property type="protein sequence ID" value="QFP93568.1"/>
    <property type="molecule type" value="Genomic_DNA"/>
</dbReference>
<evidence type="ECO:0000313" key="1">
    <source>
        <dbReference type="EMBL" id="QFP93568.1"/>
    </source>
</evidence>
<evidence type="ECO:0000313" key="2">
    <source>
        <dbReference type="Proteomes" id="UP000326650"/>
    </source>
</evidence>
<accession>A0A5P8D3G8</accession>
<protein>
    <submittedName>
        <fullName evidence="1">Uncharacterized protein</fullName>
    </submittedName>
</protein>
<keyword evidence="2" id="KW-1185">Reference proteome</keyword>
<reference evidence="1 2" key="1">
    <citation type="submission" date="2019-08" db="EMBL/GenBank/DDBJ databases">
        <title>Six bacteriophages against potato bacterial diseases.</title>
        <authorList>
            <person name="Zhang X."/>
            <person name="Kering K."/>
        </authorList>
    </citation>
    <scope>NUCLEOTIDE SEQUENCE [LARGE SCALE GENOMIC DNA]</scope>
</reference>
<name>A0A5P8D3G8_9CAUD</name>
<proteinExistence type="predicted"/>
<sequence length="102" mass="11074">MSKTFTGSITVDFKLVMSDEGVVDVDSVLMQTATNAVGGKACFASYAAQLPTVDERMMVTIKRGLRSYVKSALQEMHDDTTALNQGDRFTFSPVTVTVKGQE</sequence>
<organism evidence="1 2">
    <name type="scientific">Pectobacterium phage CX5</name>
    <dbReference type="NCBI Taxonomy" id="2652426"/>
    <lineage>
        <taxon>Viruses</taxon>
        <taxon>Duplodnaviria</taxon>
        <taxon>Heunggongvirae</taxon>
        <taxon>Uroviricota</taxon>
        <taxon>Caudoviricetes</taxon>
        <taxon>Autographivirales</taxon>
        <taxon>Autoscriptoviridae</taxon>
        <taxon>Corkvirinae</taxon>
        <taxon>Kotilavirus</taxon>
        <taxon>Kotilavirus CX5</taxon>
    </lineage>
</organism>